<dbReference type="Pfam" id="PF00717">
    <property type="entry name" value="Peptidase_S24"/>
    <property type="match status" value="1"/>
</dbReference>
<evidence type="ECO:0000256" key="2">
    <source>
        <dbReference type="ARBA" id="ARBA00023125"/>
    </source>
</evidence>
<sequence length="239" mass="26968">MEIENHDEVTRKVFSQRLTLACDNAGIKIQGRQAQIASALKVSPRAVSKWFNAESIPRRIKLLKLAGYVGADLNWLLGADDKNMSNTGLPEFRTPECCRVEILDVAPLSGAKMVPTPHVDAGIRALEFTPEHAEILFGKHEPKAVRFLIVNGDGMSPTLDTGDLVYLDTRITQFTTDGIYAFFFADTLHIKRLQMKKDRLLVLSDNPLYREWYIDNDDVTLFTPLGKVILKQRIDITRL</sequence>
<dbReference type="PANTHER" id="PTHR40661">
    <property type="match status" value="1"/>
</dbReference>
<gene>
    <name evidence="5" type="ORF">AAF463_24825</name>
</gene>
<evidence type="ECO:0000259" key="4">
    <source>
        <dbReference type="PROSITE" id="PS50943"/>
    </source>
</evidence>
<dbReference type="Pfam" id="PF01381">
    <property type="entry name" value="HTH_3"/>
    <property type="match status" value="1"/>
</dbReference>
<keyword evidence="1" id="KW-0805">Transcription regulation</keyword>
<dbReference type="SUPFAM" id="SSF47413">
    <property type="entry name" value="lambda repressor-like DNA-binding domains"/>
    <property type="match status" value="1"/>
</dbReference>
<dbReference type="SUPFAM" id="SSF51306">
    <property type="entry name" value="LexA/Signal peptidase"/>
    <property type="match status" value="1"/>
</dbReference>
<dbReference type="InterPro" id="IPR015927">
    <property type="entry name" value="Peptidase_S24_S26A/B/C"/>
</dbReference>
<keyword evidence="5" id="KW-0614">Plasmid</keyword>
<reference evidence="5" key="1">
    <citation type="submission" date="2024-06" db="EMBL/GenBank/DDBJ databases">
        <title>Multiomics insights into the TNT degradation mechanism by Pantoea sp. BJ2 isolated from an ammunition destruction site.</title>
        <authorList>
            <person name="Luo J."/>
        </authorList>
    </citation>
    <scope>NUCLEOTIDE SEQUENCE</scope>
    <source>
        <strain evidence="5">BJ2</strain>
        <plasmid evidence="5">plasmindB</plasmid>
    </source>
</reference>
<dbReference type="CDD" id="cd06529">
    <property type="entry name" value="S24_LexA-like"/>
    <property type="match status" value="1"/>
</dbReference>
<keyword evidence="3" id="KW-0804">Transcription</keyword>
<accession>A0AAU7U3V8</accession>
<dbReference type="Gene3D" id="1.10.260.40">
    <property type="entry name" value="lambda repressor-like DNA-binding domains"/>
    <property type="match status" value="1"/>
</dbReference>
<geneLocation type="plasmid" evidence="5">
    <name>plasmindB</name>
</geneLocation>
<organism evidence="5">
    <name type="scientific">Pantoea sp. BJ2</name>
    <dbReference type="NCBI Taxonomy" id="3141322"/>
    <lineage>
        <taxon>Bacteria</taxon>
        <taxon>Pseudomonadati</taxon>
        <taxon>Pseudomonadota</taxon>
        <taxon>Gammaproteobacteria</taxon>
        <taxon>Enterobacterales</taxon>
        <taxon>Erwiniaceae</taxon>
        <taxon>Pantoea</taxon>
    </lineage>
</organism>
<dbReference type="RefSeq" id="WP_350262588.1">
    <property type="nucleotide sequence ID" value="NZ_CP158294.1"/>
</dbReference>
<dbReference type="GO" id="GO:0003677">
    <property type="term" value="F:DNA binding"/>
    <property type="evidence" value="ECO:0007669"/>
    <property type="project" value="UniProtKB-KW"/>
</dbReference>
<dbReference type="InterPro" id="IPR001387">
    <property type="entry name" value="Cro/C1-type_HTH"/>
</dbReference>
<dbReference type="AlphaFoldDB" id="A0AAU7U3V8"/>
<name>A0AAU7U3V8_9GAMM</name>
<keyword evidence="2" id="KW-0238">DNA-binding</keyword>
<dbReference type="EMBL" id="CP158294">
    <property type="protein sequence ID" value="XBV47547.1"/>
    <property type="molecule type" value="Genomic_DNA"/>
</dbReference>
<dbReference type="Gene3D" id="2.10.109.10">
    <property type="entry name" value="Umud Fragment, subunit A"/>
    <property type="match status" value="1"/>
</dbReference>
<evidence type="ECO:0000256" key="1">
    <source>
        <dbReference type="ARBA" id="ARBA00023015"/>
    </source>
</evidence>
<protein>
    <submittedName>
        <fullName evidence="5">S24 family peptidase</fullName>
    </submittedName>
</protein>
<proteinExistence type="predicted"/>
<evidence type="ECO:0000313" key="5">
    <source>
        <dbReference type="EMBL" id="XBV47547.1"/>
    </source>
</evidence>
<dbReference type="InterPro" id="IPR010982">
    <property type="entry name" value="Lambda_DNA-bd_dom_sf"/>
</dbReference>
<dbReference type="CDD" id="cd00093">
    <property type="entry name" value="HTH_XRE"/>
    <property type="match status" value="1"/>
</dbReference>
<dbReference type="InterPro" id="IPR039418">
    <property type="entry name" value="LexA-like"/>
</dbReference>
<evidence type="ECO:0000256" key="3">
    <source>
        <dbReference type="ARBA" id="ARBA00023163"/>
    </source>
</evidence>
<dbReference type="InterPro" id="IPR036286">
    <property type="entry name" value="LexA/Signal_pep-like_sf"/>
</dbReference>
<dbReference type="PANTHER" id="PTHR40661:SF3">
    <property type="entry name" value="FELS-1 PROPHAGE TRANSCRIPTIONAL REGULATOR"/>
    <property type="match status" value="1"/>
</dbReference>
<dbReference type="SMART" id="SM00530">
    <property type="entry name" value="HTH_XRE"/>
    <property type="match status" value="1"/>
</dbReference>
<feature type="domain" description="HTH cro/C1-type" evidence="4">
    <location>
        <begin position="33"/>
        <end position="76"/>
    </location>
</feature>
<dbReference type="PROSITE" id="PS50943">
    <property type="entry name" value="HTH_CROC1"/>
    <property type="match status" value="1"/>
</dbReference>